<feature type="region of interest" description="Disordered" evidence="1">
    <location>
        <begin position="1"/>
        <end position="134"/>
    </location>
</feature>
<feature type="compositionally biased region" description="Polar residues" evidence="1">
    <location>
        <begin position="43"/>
        <end position="54"/>
    </location>
</feature>
<dbReference type="RefSeq" id="XP_064851208.1">
    <property type="nucleotide sequence ID" value="XM_064995136.1"/>
</dbReference>
<accession>A0AAV5QHG0</accession>
<feature type="compositionally biased region" description="Basic and acidic residues" evidence="1">
    <location>
        <begin position="474"/>
        <end position="497"/>
    </location>
</feature>
<dbReference type="AlphaFoldDB" id="A0AAV5QHG0"/>
<organism evidence="2 3">
    <name type="scientific">Saccharomycopsis crataegensis</name>
    <dbReference type="NCBI Taxonomy" id="43959"/>
    <lineage>
        <taxon>Eukaryota</taxon>
        <taxon>Fungi</taxon>
        <taxon>Dikarya</taxon>
        <taxon>Ascomycota</taxon>
        <taxon>Saccharomycotina</taxon>
        <taxon>Saccharomycetes</taxon>
        <taxon>Saccharomycopsidaceae</taxon>
        <taxon>Saccharomycopsis</taxon>
    </lineage>
</organism>
<gene>
    <name evidence="2" type="ORF">DASC09_015330</name>
</gene>
<dbReference type="Pfam" id="PF00687">
    <property type="entry name" value="Ribosomal_L1"/>
    <property type="match status" value="1"/>
</dbReference>
<feature type="compositionally biased region" description="Low complexity" evidence="1">
    <location>
        <begin position="81"/>
        <end position="99"/>
    </location>
</feature>
<proteinExistence type="predicted"/>
<dbReference type="InterPro" id="IPR016095">
    <property type="entry name" value="Ribosomal_uL1_3-a/b-sand"/>
</dbReference>
<evidence type="ECO:0000313" key="3">
    <source>
        <dbReference type="Proteomes" id="UP001360560"/>
    </source>
</evidence>
<evidence type="ECO:0000256" key="1">
    <source>
        <dbReference type="SAM" id="MobiDB-lite"/>
    </source>
</evidence>
<feature type="region of interest" description="Disordered" evidence="1">
    <location>
        <begin position="474"/>
        <end position="510"/>
    </location>
</feature>
<feature type="compositionally biased region" description="Polar residues" evidence="1">
    <location>
        <begin position="8"/>
        <end position="19"/>
    </location>
</feature>
<evidence type="ECO:0000313" key="2">
    <source>
        <dbReference type="EMBL" id="GMM34208.1"/>
    </source>
</evidence>
<dbReference type="CDD" id="cd00403">
    <property type="entry name" value="Ribosomal_L1"/>
    <property type="match status" value="1"/>
</dbReference>
<dbReference type="InterPro" id="IPR023674">
    <property type="entry name" value="Ribosomal_uL1-like"/>
</dbReference>
<sequence length="510" mass="56700">MAPKRQTRSAAQKSASNTPVKAPKASTADKEGKTAGTPKKSAKSQPATPKQTPSKKADLSKKTPAKKTPAKKAETPKKTPAKAQTPKKTPTKKAQTPKKTPAKKAETSKKTPAKAQTPKSNNSSKTKSENTSALVSNKILQTAIDELIKFNERQSGEKEDENKQSLFDGEDDEALLKKELDVVIQFKKFLGSNPSLKPRLIKLNNSLYDTKNEALKICLIIRDDIIKTEDQLEKIEQANIPFLEKIIPVKELYKDHKTFDQKRQLWNSYDLFLADEGAITNLPAVLGKQFYGSSKIPVPVKIISSASLKNNTNQFSIETTKNQIQKVLDSTTYFVPVASNVRVSVGNISTNDKKQLVDNLSVILNHFETSKFNNGSENAIRSIFLKLRTSPALPLYYDKTLYLSKADIAGEESAEKTTKGEDQVETEKEYVVGSEAVIAKGVKLSKFEQGLLELGQFEEAPEFIEKKVKQNAKKEKMMQKLENKKRKAEQETEKEASVSKPKSKKKKTKA</sequence>
<dbReference type="EMBL" id="BTFZ01000002">
    <property type="protein sequence ID" value="GMM34208.1"/>
    <property type="molecule type" value="Genomic_DNA"/>
</dbReference>
<dbReference type="Gene3D" id="3.40.50.790">
    <property type="match status" value="1"/>
</dbReference>
<dbReference type="SUPFAM" id="SSF56808">
    <property type="entry name" value="Ribosomal protein L1"/>
    <property type="match status" value="1"/>
</dbReference>
<name>A0AAV5QHG0_9ASCO</name>
<feature type="compositionally biased region" description="Low complexity" evidence="1">
    <location>
        <begin position="113"/>
        <end position="132"/>
    </location>
</feature>
<feature type="compositionally biased region" description="Basic residues" evidence="1">
    <location>
        <begin position="501"/>
        <end position="510"/>
    </location>
</feature>
<reference evidence="2 3" key="1">
    <citation type="journal article" date="2023" name="Elife">
        <title>Identification of key yeast species and microbe-microbe interactions impacting larval growth of Drosophila in the wild.</title>
        <authorList>
            <person name="Mure A."/>
            <person name="Sugiura Y."/>
            <person name="Maeda R."/>
            <person name="Honda K."/>
            <person name="Sakurai N."/>
            <person name="Takahashi Y."/>
            <person name="Watada M."/>
            <person name="Katoh T."/>
            <person name="Gotoh A."/>
            <person name="Gotoh Y."/>
            <person name="Taniguchi I."/>
            <person name="Nakamura K."/>
            <person name="Hayashi T."/>
            <person name="Katayama T."/>
            <person name="Uemura T."/>
            <person name="Hattori Y."/>
        </authorList>
    </citation>
    <scope>NUCLEOTIDE SEQUENCE [LARGE SCALE GENOMIC DNA]</scope>
    <source>
        <strain evidence="2 3">SC-9</strain>
    </source>
</reference>
<comment type="caution">
    <text evidence="2">The sequence shown here is derived from an EMBL/GenBank/DDBJ whole genome shotgun (WGS) entry which is preliminary data.</text>
</comment>
<keyword evidence="3" id="KW-1185">Reference proteome</keyword>
<dbReference type="GeneID" id="90072187"/>
<protein>
    <submittedName>
        <fullName evidence="2">Cic1 protein</fullName>
    </submittedName>
</protein>
<dbReference type="InterPro" id="IPR028364">
    <property type="entry name" value="Ribosomal_uL1/biogenesis"/>
</dbReference>
<dbReference type="Proteomes" id="UP001360560">
    <property type="component" value="Unassembled WGS sequence"/>
</dbReference>